<dbReference type="InterPro" id="IPR018490">
    <property type="entry name" value="cNMP-bd_dom_sf"/>
</dbReference>
<dbReference type="RefSeq" id="WP_145347671.1">
    <property type="nucleotide sequence ID" value="NZ_SMLY01000045.1"/>
</dbReference>
<organism evidence="5 6">
    <name type="scientific">Roseibium hamelinense</name>
    <dbReference type="NCBI Taxonomy" id="150831"/>
    <lineage>
        <taxon>Bacteria</taxon>
        <taxon>Pseudomonadati</taxon>
        <taxon>Pseudomonadota</taxon>
        <taxon>Alphaproteobacteria</taxon>
        <taxon>Hyphomicrobiales</taxon>
        <taxon>Stappiaceae</taxon>
        <taxon>Roseibium</taxon>
    </lineage>
</organism>
<dbReference type="Pfam" id="PF13545">
    <property type="entry name" value="HTH_Crp_2"/>
    <property type="match status" value="1"/>
</dbReference>
<protein>
    <submittedName>
        <fullName evidence="5">CRP-like cAMP-binding protein</fullName>
    </submittedName>
</protein>
<dbReference type="InterPro" id="IPR012318">
    <property type="entry name" value="HTH_CRP"/>
</dbReference>
<accession>A0A562SDF0</accession>
<keyword evidence="2" id="KW-0238">DNA-binding</keyword>
<dbReference type="Pfam" id="PF00027">
    <property type="entry name" value="cNMP_binding"/>
    <property type="match status" value="1"/>
</dbReference>
<proteinExistence type="predicted"/>
<dbReference type="Gene3D" id="2.60.120.10">
    <property type="entry name" value="Jelly Rolls"/>
    <property type="match status" value="1"/>
</dbReference>
<dbReference type="InterPro" id="IPR036388">
    <property type="entry name" value="WH-like_DNA-bd_sf"/>
</dbReference>
<dbReference type="SMART" id="SM00100">
    <property type="entry name" value="cNMP"/>
    <property type="match status" value="1"/>
</dbReference>
<keyword evidence="1" id="KW-0805">Transcription regulation</keyword>
<evidence type="ECO:0000313" key="5">
    <source>
        <dbReference type="EMBL" id="TWI78716.1"/>
    </source>
</evidence>
<keyword evidence="6" id="KW-1185">Reference proteome</keyword>
<dbReference type="PANTHER" id="PTHR24567:SF26">
    <property type="entry name" value="REGULATORY PROTEIN YEIL"/>
    <property type="match status" value="1"/>
</dbReference>
<dbReference type="EMBL" id="VLLF01000016">
    <property type="protein sequence ID" value="TWI78716.1"/>
    <property type="molecule type" value="Genomic_DNA"/>
</dbReference>
<dbReference type="Proteomes" id="UP000320593">
    <property type="component" value="Unassembled WGS sequence"/>
</dbReference>
<dbReference type="GO" id="GO:0003677">
    <property type="term" value="F:DNA binding"/>
    <property type="evidence" value="ECO:0007669"/>
    <property type="project" value="UniProtKB-KW"/>
</dbReference>
<evidence type="ECO:0000256" key="1">
    <source>
        <dbReference type="ARBA" id="ARBA00023015"/>
    </source>
</evidence>
<gene>
    <name evidence="5" type="ORF">JM93_04373</name>
</gene>
<dbReference type="Gene3D" id="1.10.10.10">
    <property type="entry name" value="Winged helix-like DNA-binding domain superfamily/Winged helix DNA-binding domain"/>
    <property type="match status" value="1"/>
</dbReference>
<evidence type="ECO:0000256" key="3">
    <source>
        <dbReference type="ARBA" id="ARBA00023163"/>
    </source>
</evidence>
<dbReference type="GO" id="GO:0005829">
    <property type="term" value="C:cytosol"/>
    <property type="evidence" value="ECO:0007669"/>
    <property type="project" value="TreeGrafter"/>
</dbReference>
<dbReference type="AlphaFoldDB" id="A0A562SDF0"/>
<evidence type="ECO:0000313" key="6">
    <source>
        <dbReference type="Proteomes" id="UP000320593"/>
    </source>
</evidence>
<dbReference type="InterPro" id="IPR014710">
    <property type="entry name" value="RmlC-like_jellyroll"/>
</dbReference>
<dbReference type="SUPFAM" id="SSF46785">
    <property type="entry name" value="Winged helix' DNA-binding domain"/>
    <property type="match status" value="1"/>
</dbReference>
<sequence>MMTSSFNSYATGVFDVLNADVREALLATGRRLSFSDGQLVQSRGHNTLDLAIILSGGLRMMTFGDDGSALLTAILGPGQQINEVTLFAKAARTHDAVAVGDTELLTLSQSEYLRFSKKYPEIVQALLVSNVHRVHQLVEVLNDLRALPKSLVLARLLLKNARHQQSSYNSNTKNCVELGLTQDDIAMFLGVSRAYLNKVLGGLSDLGLIKVSYRKVAVLDLAALEAWIQKHLTYDPVELFEELDVPDDT</sequence>
<dbReference type="PANTHER" id="PTHR24567">
    <property type="entry name" value="CRP FAMILY TRANSCRIPTIONAL REGULATORY PROTEIN"/>
    <property type="match status" value="1"/>
</dbReference>
<feature type="domain" description="Cyclic nucleotide-binding" evidence="4">
    <location>
        <begin position="13"/>
        <end position="133"/>
    </location>
</feature>
<comment type="caution">
    <text evidence="5">The sequence shown here is derived from an EMBL/GenBank/DDBJ whole genome shotgun (WGS) entry which is preliminary data.</text>
</comment>
<dbReference type="PROSITE" id="PS50042">
    <property type="entry name" value="CNMP_BINDING_3"/>
    <property type="match status" value="1"/>
</dbReference>
<reference evidence="5 6" key="1">
    <citation type="submission" date="2019-07" db="EMBL/GenBank/DDBJ databases">
        <title>Genomic Encyclopedia of Archaeal and Bacterial Type Strains, Phase II (KMG-II): from individual species to whole genera.</title>
        <authorList>
            <person name="Goeker M."/>
        </authorList>
    </citation>
    <scope>NUCLEOTIDE SEQUENCE [LARGE SCALE GENOMIC DNA]</scope>
    <source>
        <strain evidence="5 6">ATCC BAA-252</strain>
    </source>
</reference>
<dbReference type="CDD" id="cd00038">
    <property type="entry name" value="CAP_ED"/>
    <property type="match status" value="1"/>
</dbReference>
<dbReference type="SMART" id="SM00419">
    <property type="entry name" value="HTH_CRP"/>
    <property type="match status" value="1"/>
</dbReference>
<dbReference type="OrthoDB" id="3525895at2"/>
<name>A0A562SDF0_9HYPH</name>
<keyword evidence="3" id="KW-0804">Transcription</keyword>
<dbReference type="InterPro" id="IPR050397">
    <property type="entry name" value="Env_Response_Regulators"/>
</dbReference>
<evidence type="ECO:0000259" key="4">
    <source>
        <dbReference type="PROSITE" id="PS50042"/>
    </source>
</evidence>
<evidence type="ECO:0000256" key="2">
    <source>
        <dbReference type="ARBA" id="ARBA00023125"/>
    </source>
</evidence>
<dbReference type="SUPFAM" id="SSF51206">
    <property type="entry name" value="cAMP-binding domain-like"/>
    <property type="match status" value="1"/>
</dbReference>
<dbReference type="GO" id="GO:0003700">
    <property type="term" value="F:DNA-binding transcription factor activity"/>
    <property type="evidence" value="ECO:0007669"/>
    <property type="project" value="TreeGrafter"/>
</dbReference>
<dbReference type="InterPro" id="IPR036390">
    <property type="entry name" value="WH_DNA-bd_sf"/>
</dbReference>
<dbReference type="InterPro" id="IPR000595">
    <property type="entry name" value="cNMP-bd_dom"/>
</dbReference>